<name>A0ABD2NLF2_9CUCU</name>
<sequence length="111" mass="13056">MILAAEDAIPKKKVNYTNKYRIHWWDDDVAKSVQARRKAFSLYCSNPTFENYMEARQKRAETRNFIPPTEREHAINGIASEVFTCREMDIDINFQKESTPGLDNIGYIFFK</sequence>
<dbReference type="AlphaFoldDB" id="A0ABD2NLF2"/>
<reference evidence="1 2" key="1">
    <citation type="journal article" date="2021" name="BMC Biol.">
        <title>Horizontally acquired antibacterial genes associated with adaptive radiation of ladybird beetles.</title>
        <authorList>
            <person name="Li H.S."/>
            <person name="Tang X.F."/>
            <person name="Huang Y.H."/>
            <person name="Xu Z.Y."/>
            <person name="Chen M.L."/>
            <person name="Du X.Y."/>
            <person name="Qiu B.Y."/>
            <person name="Chen P.T."/>
            <person name="Zhang W."/>
            <person name="Slipinski A."/>
            <person name="Escalona H.E."/>
            <person name="Waterhouse R.M."/>
            <person name="Zwick A."/>
            <person name="Pang H."/>
        </authorList>
    </citation>
    <scope>NUCLEOTIDE SEQUENCE [LARGE SCALE GENOMIC DNA]</scope>
    <source>
        <strain evidence="1">SYSU2018</strain>
    </source>
</reference>
<dbReference type="EMBL" id="JABFTP020000124">
    <property type="protein sequence ID" value="KAL3279405.1"/>
    <property type="molecule type" value="Genomic_DNA"/>
</dbReference>
<comment type="caution">
    <text evidence="1">The sequence shown here is derived from an EMBL/GenBank/DDBJ whole genome shotgun (WGS) entry which is preliminary data.</text>
</comment>
<evidence type="ECO:0000313" key="1">
    <source>
        <dbReference type="EMBL" id="KAL3279405.1"/>
    </source>
</evidence>
<proteinExistence type="predicted"/>
<accession>A0ABD2NLF2</accession>
<dbReference type="Proteomes" id="UP001516400">
    <property type="component" value="Unassembled WGS sequence"/>
</dbReference>
<organism evidence="1 2">
    <name type="scientific">Cryptolaemus montrouzieri</name>
    <dbReference type="NCBI Taxonomy" id="559131"/>
    <lineage>
        <taxon>Eukaryota</taxon>
        <taxon>Metazoa</taxon>
        <taxon>Ecdysozoa</taxon>
        <taxon>Arthropoda</taxon>
        <taxon>Hexapoda</taxon>
        <taxon>Insecta</taxon>
        <taxon>Pterygota</taxon>
        <taxon>Neoptera</taxon>
        <taxon>Endopterygota</taxon>
        <taxon>Coleoptera</taxon>
        <taxon>Polyphaga</taxon>
        <taxon>Cucujiformia</taxon>
        <taxon>Coccinelloidea</taxon>
        <taxon>Coccinellidae</taxon>
        <taxon>Scymninae</taxon>
        <taxon>Scymnini</taxon>
        <taxon>Cryptolaemus</taxon>
    </lineage>
</organism>
<evidence type="ECO:0000313" key="2">
    <source>
        <dbReference type="Proteomes" id="UP001516400"/>
    </source>
</evidence>
<keyword evidence="2" id="KW-1185">Reference proteome</keyword>
<protein>
    <submittedName>
        <fullName evidence="1">Uncharacterized protein</fullName>
    </submittedName>
</protein>
<gene>
    <name evidence="1" type="ORF">HHI36_016916</name>
</gene>